<reference evidence="2 3" key="1">
    <citation type="journal article" date="2017" name="Front. Genet.">
        <title>Draft sequencing of the heterozygous diploid genome of Satsuma (Citrus unshiu Marc.) using a hybrid assembly approach.</title>
        <authorList>
            <person name="Shimizu T."/>
            <person name="Tanizawa Y."/>
            <person name="Mochizuki T."/>
            <person name="Nagasaki H."/>
            <person name="Yoshioka T."/>
            <person name="Toyoda A."/>
            <person name="Fujiyama A."/>
            <person name="Kaminuma E."/>
            <person name="Nakamura Y."/>
        </authorList>
    </citation>
    <scope>NUCLEOTIDE SEQUENCE [LARGE SCALE GENOMIC DNA]</scope>
    <source>
        <strain evidence="3">cv. Miyagawa wase</strain>
    </source>
</reference>
<protein>
    <submittedName>
        <fullName evidence="2">Uncharacterized protein</fullName>
    </submittedName>
</protein>
<name>A0A2H5MV63_CITUN</name>
<evidence type="ECO:0000313" key="3">
    <source>
        <dbReference type="Proteomes" id="UP000236630"/>
    </source>
</evidence>
<dbReference type="AlphaFoldDB" id="A0A2H5MV63"/>
<evidence type="ECO:0000313" key="2">
    <source>
        <dbReference type="EMBL" id="GAY31712.1"/>
    </source>
</evidence>
<gene>
    <name evidence="2" type="ORF">CUMW_286210</name>
</gene>
<proteinExistence type="predicted"/>
<feature type="region of interest" description="Disordered" evidence="1">
    <location>
        <begin position="19"/>
        <end position="50"/>
    </location>
</feature>
<dbReference type="EMBL" id="BDQV01006286">
    <property type="protein sequence ID" value="GAY31712.1"/>
    <property type="molecule type" value="Genomic_DNA"/>
</dbReference>
<organism evidence="2 3">
    <name type="scientific">Citrus unshiu</name>
    <name type="common">Satsuma mandarin</name>
    <name type="synonym">Citrus nobilis var. unshiu</name>
    <dbReference type="NCBI Taxonomy" id="55188"/>
    <lineage>
        <taxon>Eukaryota</taxon>
        <taxon>Viridiplantae</taxon>
        <taxon>Streptophyta</taxon>
        <taxon>Embryophyta</taxon>
        <taxon>Tracheophyta</taxon>
        <taxon>Spermatophyta</taxon>
        <taxon>Magnoliopsida</taxon>
        <taxon>eudicotyledons</taxon>
        <taxon>Gunneridae</taxon>
        <taxon>Pentapetalae</taxon>
        <taxon>rosids</taxon>
        <taxon>malvids</taxon>
        <taxon>Sapindales</taxon>
        <taxon>Rutaceae</taxon>
        <taxon>Aurantioideae</taxon>
        <taxon>Citrus</taxon>
    </lineage>
</organism>
<accession>A0A2H5MV63</accession>
<evidence type="ECO:0000256" key="1">
    <source>
        <dbReference type="SAM" id="MobiDB-lite"/>
    </source>
</evidence>
<sequence length="64" mass="7489">MQKIKIHKNINKYMKYTQEMTHHQSPDSYSAEHSDKHAAAAATPEQYQARMIQALTNQPLHPHY</sequence>
<feature type="compositionally biased region" description="Basic and acidic residues" evidence="1">
    <location>
        <begin position="20"/>
        <end position="38"/>
    </location>
</feature>
<comment type="caution">
    <text evidence="2">The sequence shown here is derived from an EMBL/GenBank/DDBJ whole genome shotgun (WGS) entry which is preliminary data.</text>
</comment>
<keyword evidence="3" id="KW-1185">Reference proteome</keyword>
<dbReference type="Proteomes" id="UP000236630">
    <property type="component" value="Unassembled WGS sequence"/>
</dbReference>